<feature type="compositionally biased region" description="Polar residues" evidence="1">
    <location>
        <begin position="55"/>
        <end position="70"/>
    </location>
</feature>
<feature type="region of interest" description="Disordered" evidence="1">
    <location>
        <begin position="46"/>
        <end position="91"/>
    </location>
</feature>
<evidence type="ECO:0000313" key="2">
    <source>
        <dbReference type="EMBL" id="KAF3841523.1"/>
    </source>
</evidence>
<dbReference type="EMBL" id="JAAKFY010000020">
    <property type="protein sequence ID" value="KAF3841523.1"/>
    <property type="molecule type" value="Genomic_DNA"/>
</dbReference>
<keyword evidence="3" id="KW-1185">Reference proteome</keyword>
<sequence length="91" mass="9920">MERPGAAKLEREGEEHTAMIQEYEENSVSYLQITSAWAKTCVYPSRDRTEGQRAGSGSTLVPGRDTSTPPTGAGHTAGKVSQSLDFRLETF</sequence>
<gene>
    <name evidence="2" type="ORF">F7725_007385</name>
</gene>
<accession>A0A7J5XXK9</accession>
<dbReference type="AlphaFoldDB" id="A0A7J5XXK9"/>
<evidence type="ECO:0000256" key="1">
    <source>
        <dbReference type="SAM" id="MobiDB-lite"/>
    </source>
</evidence>
<proteinExistence type="predicted"/>
<reference evidence="2 3" key="1">
    <citation type="submission" date="2020-03" db="EMBL/GenBank/DDBJ databases">
        <title>Dissostichus mawsoni Genome sequencing and assembly.</title>
        <authorList>
            <person name="Park H."/>
        </authorList>
    </citation>
    <scope>NUCLEOTIDE SEQUENCE [LARGE SCALE GENOMIC DNA]</scope>
    <source>
        <strain evidence="2">DM0001</strain>
        <tissue evidence="2">Muscle</tissue>
    </source>
</reference>
<name>A0A7J5XXK9_DISMA</name>
<comment type="caution">
    <text evidence="2">The sequence shown here is derived from an EMBL/GenBank/DDBJ whole genome shotgun (WGS) entry which is preliminary data.</text>
</comment>
<dbReference type="Proteomes" id="UP000518266">
    <property type="component" value="Unassembled WGS sequence"/>
</dbReference>
<evidence type="ECO:0000313" key="3">
    <source>
        <dbReference type="Proteomes" id="UP000518266"/>
    </source>
</evidence>
<protein>
    <submittedName>
        <fullName evidence="2">Uncharacterized protein</fullName>
    </submittedName>
</protein>
<organism evidence="2 3">
    <name type="scientific">Dissostichus mawsoni</name>
    <name type="common">Antarctic cod</name>
    <dbReference type="NCBI Taxonomy" id="36200"/>
    <lineage>
        <taxon>Eukaryota</taxon>
        <taxon>Metazoa</taxon>
        <taxon>Chordata</taxon>
        <taxon>Craniata</taxon>
        <taxon>Vertebrata</taxon>
        <taxon>Euteleostomi</taxon>
        <taxon>Actinopterygii</taxon>
        <taxon>Neopterygii</taxon>
        <taxon>Teleostei</taxon>
        <taxon>Neoteleostei</taxon>
        <taxon>Acanthomorphata</taxon>
        <taxon>Eupercaria</taxon>
        <taxon>Perciformes</taxon>
        <taxon>Notothenioidei</taxon>
        <taxon>Nototheniidae</taxon>
        <taxon>Dissostichus</taxon>
    </lineage>
</organism>